<keyword evidence="2" id="KW-1133">Transmembrane helix</keyword>
<organism evidence="3 4">
    <name type="scientific">Candidatus Blautia stercorigallinarum</name>
    <dbReference type="NCBI Taxonomy" id="2838501"/>
    <lineage>
        <taxon>Bacteria</taxon>
        <taxon>Bacillati</taxon>
        <taxon>Bacillota</taxon>
        <taxon>Clostridia</taxon>
        <taxon>Lachnospirales</taxon>
        <taxon>Lachnospiraceae</taxon>
        <taxon>Blautia</taxon>
    </lineage>
</organism>
<dbReference type="AlphaFoldDB" id="A0A9D1PEC3"/>
<reference evidence="3" key="2">
    <citation type="submission" date="2021-04" db="EMBL/GenBank/DDBJ databases">
        <authorList>
            <person name="Gilroy R."/>
        </authorList>
    </citation>
    <scope>NUCLEOTIDE SEQUENCE</scope>
    <source>
        <strain evidence="3">CHK195-9823</strain>
    </source>
</reference>
<name>A0A9D1PEC3_9FIRM</name>
<evidence type="ECO:0000313" key="4">
    <source>
        <dbReference type="Proteomes" id="UP000886814"/>
    </source>
</evidence>
<dbReference type="EMBL" id="DXIQ01000068">
    <property type="protein sequence ID" value="HIV39386.1"/>
    <property type="molecule type" value="Genomic_DNA"/>
</dbReference>
<feature type="transmembrane region" description="Helical" evidence="2">
    <location>
        <begin position="128"/>
        <end position="150"/>
    </location>
</feature>
<feature type="transmembrane region" description="Helical" evidence="2">
    <location>
        <begin position="90"/>
        <end position="108"/>
    </location>
</feature>
<feature type="compositionally biased region" description="Basic and acidic residues" evidence="1">
    <location>
        <begin position="187"/>
        <end position="219"/>
    </location>
</feature>
<dbReference type="Proteomes" id="UP000886814">
    <property type="component" value="Unassembled WGS sequence"/>
</dbReference>
<comment type="caution">
    <text evidence="3">The sequence shown here is derived from an EMBL/GenBank/DDBJ whole genome shotgun (WGS) entry which is preliminary data.</text>
</comment>
<evidence type="ECO:0000256" key="2">
    <source>
        <dbReference type="SAM" id="Phobius"/>
    </source>
</evidence>
<feature type="transmembrane region" description="Helical" evidence="2">
    <location>
        <begin position="6"/>
        <end position="25"/>
    </location>
</feature>
<evidence type="ECO:0000313" key="3">
    <source>
        <dbReference type="EMBL" id="HIV39386.1"/>
    </source>
</evidence>
<keyword evidence="2" id="KW-0812">Transmembrane</keyword>
<reference evidence="3" key="1">
    <citation type="journal article" date="2021" name="PeerJ">
        <title>Extensive microbial diversity within the chicken gut microbiome revealed by metagenomics and culture.</title>
        <authorList>
            <person name="Gilroy R."/>
            <person name="Ravi A."/>
            <person name="Getino M."/>
            <person name="Pursley I."/>
            <person name="Horton D.L."/>
            <person name="Alikhan N.F."/>
            <person name="Baker D."/>
            <person name="Gharbi K."/>
            <person name="Hall N."/>
            <person name="Watson M."/>
            <person name="Adriaenssens E.M."/>
            <person name="Foster-Nyarko E."/>
            <person name="Jarju S."/>
            <person name="Secka A."/>
            <person name="Antonio M."/>
            <person name="Oren A."/>
            <person name="Chaudhuri R.R."/>
            <person name="La Ragione R."/>
            <person name="Hildebrand F."/>
            <person name="Pallen M.J."/>
        </authorList>
    </citation>
    <scope>NUCLEOTIDE SEQUENCE</scope>
    <source>
        <strain evidence="3">CHK195-9823</strain>
    </source>
</reference>
<protein>
    <submittedName>
        <fullName evidence="3">Uncharacterized protein</fullName>
    </submittedName>
</protein>
<sequence>MERLFFYWGACLMGLFCLISMLAVYNSNKRVLKDLKQPGEEKDKWLLAFMLEHQKLLKENTTIHNPSVYVVKRMRGRKIGPWSIRQMKSISWGTFVLSFLFAGLQILYAWPPQTGLAAVSFLGRQTTVFTFSMVAGICTEVFLLALRIVLGMGYQEDVIETSLLDYVENRWREPAKIIPLENARSTGTRENRGQKKKEKEKEKEIQPPKDSRDKARRQIEQGILETAATDSRYSHLLNKEEEAIVKDVIKEFLT</sequence>
<proteinExistence type="predicted"/>
<gene>
    <name evidence="3" type="ORF">H9747_10400</name>
</gene>
<evidence type="ECO:0000256" key="1">
    <source>
        <dbReference type="SAM" id="MobiDB-lite"/>
    </source>
</evidence>
<feature type="region of interest" description="Disordered" evidence="1">
    <location>
        <begin position="182"/>
        <end position="220"/>
    </location>
</feature>
<accession>A0A9D1PEC3</accession>
<keyword evidence="2" id="KW-0472">Membrane</keyword>